<evidence type="ECO:0000313" key="2">
    <source>
        <dbReference type="EMBL" id="KOO26928.1"/>
    </source>
</evidence>
<dbReference type="InterPro" id="IPR011701">
    <property type="entry name" value="MFS"/>
</dbReference>
<protein>
    <submittedName>
        <fullName evidence="2">Major facilitator superfamily transporter</fullName>
    </submittedName>
</protein>
<reference evidence="3" key="1">
    <citation type="journal article" date="2015" name="PLoS Genet.">
        <title>Genome Sequence and Transcriptome Analyses of Chrysochromulina tobin: Metabolic Tools for Enhanced Algal Fitness in the Prominent Order Prymnesiales (Haptophyceae).</title>
        <authorList>
            <person name="Hovde B.T."/>
            <person name="Deodato C.R."/>
            <person name="Hunsperger H.M."/>
            <person name="Ryken S.A."/>
            <person name="Yost W."/>
            <person name="Jha R.K."/>
            <person name="Patterson J."/>
            <person name="Monnat R.J. Jr."/>
            <person name="Barlow S.B."/>
            <person name="Starkenburg S.R."/>
            <person name="Cattolico R.A."/>
        </authorList>
    </citation>
    <scope>NUCLEOTIDE SEQUENCE</scope>
    <source>
        <strain evidence="3">CCMP291</strain>
    </source>
</reference>
<feature type="transmembrane region" description="Helical" evidence="1">
    <location>
        <begin position="196"/>
        <end position="224"/>
    </location>
</feature>
<dbReference type="InterPro" id="IPR036259">
    <property type="entry name" value="MFS_trans_sf"/>
</dbReference>
<dbReference type="OrthoDB" id="45895at2759"/>
<accession>A0A0M0JKZ3</accession>
<organism evidence="2 3">
    <name type="scientific">Chrysochromulina tobinii</name>
    <dbReference type="NCBI Taxonomy" id="1460289"/>
    <lineage>
        <taxon>Eukaryota</taxon>
        <taxon>Haptista</taxon>
        <taxon>Haptophyta</taxon>
        <taxon>Prymnesiophyceae</taxon>
        <taxon>Prymnesiales</taxon>
        <taxon>Chrysochromulinaceae</taxon>
        <taxon>Chrysochromulina</taxon>
    </lineage>
</organism>
<dbReference type="PANTHER" id="PTHR23534">
    <property type="entry name" value="MFS PERMEASE"/>
    <property type="match status" value="1"/>
</dbReference>
<dbReference type="PANTHER" id="PTHR23534:SF1">
    <property type="entry name" value="MAJOR FACILITATOR SUPERFAMILY PROTEIN"/>
    <property type="match status" value="1"/>
</dbReference>
<keyword evidence="1" id="KW-0812">Transmembrane</keyword>
<feature type="transmembrane region" description="Helical" evidence="1">
    <location>
        <begin position="267"/>
        <end position="292"/>
    </location>
</feature>
<feature type="transmembrane region" description="Helical" evidence="1">
    <location>
        <begin position="12"/>
        <end position="32"/>
    </location>
</feature>
<comment type="caution">
    <text evidence="2">The sequence shown here is derived from an EMBL/GenBank/DDBJ whole genome shotgun (WGS) entry which is preliminary data.</text>
</comment>
<dbReference type="Pfam" id="PF07690">
    <property type="entry name" value="MFS_1"/>
    <property type="match status" value="1"/>
</dbReference>
<dbReference type="GO" id="GO:0022857">
    <property type="term" value="F:transmembrane transporter activity"/>
    <property type="evidence" value="ECO:0007669"/>
    <property type="project" value="InterPro"/>
</dbReference>
<evidence type="ECO:0000256" key="1">
    <source>
        <dbReference type="SAM" id="Phobius"/>
    </source>
</evidence>
<feature type="transmembrane region" description="Helical" evidence="1">
    <location>
        <begin position="170"/>
        <end position="190"/>
    </location>
</feature>
<dbReference type="Gene3D" id="1.20.1250.20">
    <property type="entry name" value="MFS general substrate transporter like domains"/>
    <property type="match status" value="1"/>
</dbReference>
<dbReference type="Proteomes" id="UP000037460">
    <property type="component" value="Unassembled WGS sequence"/>
</dbReference>
<keyword evidence="1" id="KW-1133">Transmembrane helix</keyword>
<gene>
    <name evidence="2" type="ORF">Ctob_003903</name>
</gene>
<dbReference type="EMBL" id="JWZX01002783">
    <property type="protein sequence ID" value="KOO26928.1"/>
    <property type="molecule type" value="Genomic_DNA"/>
</dbReference>
<keyword evidence="3" id="KW-1185">Reference proteome</keyword>
<dbReference type="AlphaFoldDB" id="A0A0M0JKZ3"/>
<evidence type="ECO:0000313" key="3">
    <source>
        <dbReference type="Proteomes" id="UP000037460"/>
    </source>
</evidence>
<feature type="transmembrane region" description="Helical" evidence="1">
    <location>
        <begin position="103"/>
        <end position="126"/>
    </location>
</feature>
<dbReference type="SUPFAM" id="SSF103473">
    <property type="entry name" value="MFS general substrate transporter"/>
    <property type="match status" value="1"/>
</dbReference>
<proteinExistence type="predicted"/>
<sequence>MEVCAPDKKPKAVTLVLTGGVIAAFVGPEVGLRTAMILGKDDEYLASFIAVGVIGVVNSFLCSLPRYPPPPPAASAALLEAEQGAAPPTPPIRLSTLMLQPRCMLAVSVATLAHTSMVMLMSPLVIAMSNAGFPNELTTITLETHFFSMFAPGFLTGKVIAKLGPPTTSIIGIGIFGGAAAVNLLAPSYTGNAISMALWVVGMALCGLGWNLCFSSGTVMLASCYPPEAAARVQGANDFIIFAIAGMGSFGSGYIYNLSGGNVGQGWHALIFCVLGILGLLIGLLLVLTFALRKPSPALPMASAFGSDRDGTSMAIEPGPPSMMDPAMLASASHGLGRISRDNSVLSVFSAVSGSASRVDLRRASFSSEAVFFVSVDDESISGAVEGRD</sequence>
<name>A0A0M0JKZ3_9EUKA</name>
<feature type="transmembrane region" description="Helical" evidence="1">
    <location>
        <begin position="44"/>
        <end position="64"/>
    </location>
</feature>
<feature type="transmembrane region" description="Helical" evidence="1">
    <location>
        <begin position="236"/>
        <end position="255"/>
    </location>
</feature>
<keyword evidence="1" id="KW-0472">Membrane</keyword>